<comment type="similarity">
    <text evidence="1">Belongs to the bacterial microcompartments protein family. CsoS1 subfamily.</text>
</comment>
<dbReference type="PROSITE" id="PS01139">
    <property type="entry name" value="BMC_1"/>
    <property type="match status" value="1"/>
</dbReference>
<sequence>MVETTGLTGVIVSADAMAKAANVELLGWDKVGSGFVTVFCEGDVAAVKSSVDAGATSAAKIVEVNGVHVIPRPHEGLSAIVPRVGQADAVEVRALGMVETRGATAAIEAADAMEKAAEVEVVRTQEIGGGYITVLATGDVGSVQSAI</sequence>
<proteinExistence type="inferred from homology"/>
<protein>
    <recommendedName>
        <fullName evidence="2">BMC domain-containing protein</fullName>
    </recommendedName>
</protein>
<dbReference type="CDD" id="cd07045">
    <property type="entry name" value="BMC_CcmK_like"/>
    <property type="match status" value="1"/>
</dbReference>
<accession>A0A382REI1</accession>
<feature type="non-terminal residue" evidence="3">
    <location>
        <position position="147"/>
    </location>
</feature>
<dbReference type="InterPro" id="IPR000249">
    <property type="entry name" value="BMC_dom"/>
</dbReference>
<gene>
    <name evidence="3" type="ORF">METZ01_LOCUS348411</name>
</gene>
<dbReference type="SMART" id="SM00877">
    <property type="entry name" value="BMC"/>
    <property type="match status" value="2"/>
</dbReference>
<reference evidence="3" key="1">
    <citation type="submission" date="2018-05" db="EMBL/GenBank/DDBJ databases">
        <authorList>
            <person name="Lanie J.A."/>
            <person name="Ng W.-L."/>
            <person name="Kazmierczak K.M."/>
            <person name="Andrzejewski T.M."/>
            <person name="Davidsen T.M."/>
            <person name="Wayne K.J."/>
            <person name="Tettelin H."/>
            <person name="Glass J.I."/>
            <person name="Rusch D."/>
            <person name="Podicherti R."/>
            <person name="Tsui H.-C.T."/>
            <person name="Winkler M.E."/>
        </authorList>
    </citation>
    <scope>NUCLEOTIDE SEQUENCE</scope>
</reference>
<dbReference type="Gene3D" id="3.30.70.1710">
    <property type="match status" value="2"/>
</dbReference>
<organism evidence="3">
    <name type="scientific">marine metagenome</name>
    <dbReference type="NCBI Taxonomy" id="408172"/>
    <lineage>
        <taxon>unclassified sequences</taxon>
        <taxon>metagenomes</taxon>
        <taxon>ecological metagenomes</taxon>
    </lineage>
</organism>
<dbReference type="PANTHER" id="PTHR33941">
    <property type="entry name" value="PROPANEDIOL UTILIZATION PROTEIN PDUA"/>
    <property type="match status" value="1"/>
</dbReference>
<feature type="domain" description="BMC" evidence="2">
    <location>
        <begin position="1"/>
        <end position="82"/>
    </location>
</feature>
<evidence type="ECO:0000259" key="2">
    <source>
        <dbReference type="PROSITE" id="PS51930"/>
    </source>
</evidence>
<name>A0A382REI1_9ZZZZ</name>
<dbReference type="InterPro" id="IPR044872">
    <property type="entry name" value="CcmK/CsoS1_BMC"/>
</dbReference>
<dbReference type="InterPro" id="IPR050575">
    <property type="entry name" value="BMC_shell"/>
</dbReference>
<feature type="domain" description="BMC" evidence="2">
    <location>
        <begin position="94"/>
        <end position="147"/>
    </location>
</feature>
<dbReference type="InterPro" id="IPR020808">
    <property type="entry name" value="Bact_microcomp_CS"/>
</dbReference>
<dbReference type="EMBL" id="UINC01120830">
    <property type="protein sequence ID" value="SVC95557.1"/>
    <property type="molecule type" value="Genomic_DNA"/>
</dbReference>
<dbReference type="PANTHER" id="PTHR33941:SF11">
    <property type="entry name" value="BACTERIAL MICROCOMPARTMENT SHELL PROTEIN PDUJ"/>
    <property type="match status" value="1"/>
</dbReference>
<dbReference type="GO" id="GO:0031469">
    <property type="term" value="C:bacterial microcompartment"/>
    <property type="evidence" value="ECO:0007669"/>
    <property type="project" value="InterPro"/>
</dbReference>
<dbReference type="InterPro" id="IPR037233">
    <property type="entry name" value="CcmK-like_sf"/>
</dbReference>
<evidence type="ECO:0000256" key="1">
    <source>
        <dbReference type="ARBA" id="ARBA00023780"/>
    </source>
</evidence>
<dbReference type="PROSITE" id="PS51930">
    <property type="entry name" value="BMC_2"/>
    <property type="match status" value="2"/>
</dbReference>
<dbReference type="Pfam" id="PF00936">
    <property type="entry name" value="BMC"/>
    <property type="match status" value="2"/>
</dbReference>
<dbReference type="SUPFAM" id="SSF143414">
    <property type="entry name" value="CcmK-like"/>
    <property type="match status" value="2"/>
</dbReference>
<evidence type="ECO:0000313" key="3">
    <source>
        <dbReference type="EMBL" id="SVC95557.1"/>
    </source>
</evidence>
<dbReference type="AlphaFoldDB" id="A0A382REI1"/>